<keyword evidence="5 6" id="KW-0131">Cell cycle</keyword>
<feature type="compositionally biased region" description="Basic and acidic residues" evidence="7">
    <location>
        <begin position="248"/>
        <end position="257"/>
    </location>
</feature>
<feature type="compositionally biased region" description="Acidic residues" evidence="7">
    <location>
        <begin position="190"/>
        <end position="199"/>
    </location>
</feature>
<dbReference type="GO" id="GO:0031298">
    <property type="term" value="C:replication fork protection complex"/>
    <property type="evidence" value="ECO:0007669"/>
    <property type="project" value="TreeGrafter"/>
</dbReference>
<dbReference type="Pfam" id="PF07962">
    <property type="entry name" value="Swi3"/>
    <property type="match status" value="1"/>
</dbReference>
<evidence type="ECO:0000256" key="4">
    <source>
        <dbReference type="ARBA" id="ARBA00023242"/>
    </source>
</evidence>
<evidence type="ECO:0000256" key="6">
    <source>
        <dbReference type="RuleBase" id="RU366049"/>
    </source>
</evidence>
<feature type="region of interest" description="Disordered" evidence="7">
    <location>
        <begin position="1"/>
        <end position="51"/>
    </location>
</feature>
<gene>
    <name evidence="9" type="ORF">Cvel_6863</name>
</gene>
<dbReference type="GO" id="GO:0031297">
    <property type="term" value="P:replication fork processing"/>
    <property type="evidence" value="ECO:0007669"/>
    <property type="project" value="UniProtKB-UniRule"/>
</dbReference>
<feature type="compositionally biased region" description="Low complexity" evidence="7">
    <location>
        <begin position="14"/>
        <end position="32"/>
    </location>
</feature>
<dbReference type="InterPro" id="IPR012923">
    <property type="entry name" value="Csm3"/>
</dbReference>
<comment type="similarity">
    <text evidence="2 6">Belongs to the CSM3 family.</text>
</comment>
<dbReference type="GO" id="GO:0043111">
    <property type="term" value="P:replication fork arrest"/>
    <property type="evidence" value="ECO:0007669"/>
    <property type="project" value="TreeGrafter"/>
</dbReference>
<dbReference type="GO" id="GO:0003677">
    <property type="term" value="F:DNA binding"/>
    <property type="evidence" value="ECO:0007669"/>
    <property type="project" value="TreeGrafter"/>
</dbReference>
<organism evidence="9">
    <name type="scientific">Chromera velia CCMP2878</name>
    <dbReference type="NCBI Taxonomy" id="1169474"/>
    <lineage>
        <taxon>Eukaryota</taxon>
        <taxon>Sar</taxon>
        <taxon>Alveolata</taxon>
        <taxon>Colpodellida</taxon>
        <taxon>Chromeraceae</taxon>
        <taxon>Chromera</taxon>
    </lineage>
</organism>
<evidence type="ECO:0000313" key="9">
    <source>
        <dbReference type="EMBL" id="CEM43550.1"/>
    </source>
</evidence>
<evidence type="ECO:0000256" key="7">
    <source>
        <dbReference type="SAM" id="MobiDB-lite"/>
    </source>
</evidence>
<feature type="region of interest" description="Disordered" evidence="7">
    <location>
        <begin position="188"/>
        <end position="257"/>
    </location>
</feature>
<sequence>MEDDSQQVNGGDGPRPSAAAAAAAAGGDENAPPGGPGQEDKQKKQKFVRKSTRPKIDVNLLKEKDGLLSLYKNADILREGFKPGKSNAKHNINLLMRFYADWQLNLYPHGVQPEDFARRVEKLTAQKPVKDALMFMRVYHKDQPSRPLVEDAFEKDLKAARDGDLMQHTDRLGEIHESDRPLHEIIAEGGMEEDGGDGEGDGRDGGDSRERRGDGDGGSIPDEDEHMFGDGEGEGDGYGYEDTADMEDVLRDMEEGY</sequence>
<protein>
    <recommendedName>
        <fullName evidence="8">Chromosome segregation in meiosis protein 3 domain-containing protein</fullName>
    </recommendedName>
</protein>
<comment type="function">
    <text evidence="6">Plays an important role in the control of DNA replication and the maintenance of replication fork stability.</text>
</comment>
<evidence type="ECO:0000256" key="3">
    <source>
        <dbReference type="ARBA" id="ARBA00022763"/>
    </source>
</evidence>
<evidence type="ECO:0000259" key="8">
    <source>
        <dbReference type="Pfam" id="PF07962"/>
    </source>
</evidence>
<dbReference type="AlphaFoldDB" id="A0A0G4HHD3"/>
<evidence type="ECO:0000256" key="2">
    <source>
        <dbReference type="ARBA" id="ARBA00006075"/>
    </source>
</evidence>
<accession>A0A0G4HHD3</accession>
<evidence type="ECO:0000256" key="5">
    <source>
        <dbReference type="ARBA" id="ARBA00023306"/>
    </source>
</evidence>
<dbReference type="GO" id="GO:0006974">
    <property type="term" value="P:DNA damage response"/>
    <property type="evidence" value="ECO:0007669"/>
    <property type="project" value="UniProtKB-KW"/>
</dbReference>
<dbReference type="EMBL" id="CDMZ01002713">
    <property type="protein sequence ID" value="CEM43550.1"/>
    <property type="molecule type" value="Genomic_DNA"/>
</dbReference>
<proteinExistence type="inferred from homology"/>
<name>A0A0G4HHD3_9ALVE</name>
<dbReference type="InterPro" id="IPR040038">
    <property type="entry name" value="TIPIN/Csm3/Swi3"/>
</dbReference>
<dbReference type="PANTHER" id="PTHR13220">
    <property type="entry name" value="TIMELESS INTERACTING-RELATED"/>
    <property type="match status" value="1"/>
</dbReference>
<feature type="compositionally biased region" description="Acidic residues" evidence="7">
    <location>
        <begin position="221"/>
        <end position="235"/>
    </location>
</feature>
<feature type="compositionally biased region" description="Basic and acidic residues" evidence="7">
    <location>
        <begin position="200"/>
        <end position="215"/>
    </location>
</feature>
<keyword evidence="3 6" id="KW-0227">DNA damage</keyword>
<dbReference type="GO" id="GO:0000076">
    <property type="term" value="P:DNA replication checkpoint signaling"/>
    <property type="evidence" value="ECO:0007669"/>
    <property type="project" value="UniProtKB-UniRule"/>
</dbReference>
<evidence type="ECO:0000256" key="1">
    <source>
        <dbReference type="ARBA" id="ARBA00004123"/>
    </source>
</evidence>
<keyword evidence="4 6" id="KW-0539">Nucleus</keyword>
<comment type="subcellular location">
    <subcellularLocation>
        <location evidence="1 6">Nucleus</location>
    </subcellularLocation>
</comment>
<feature type="domain" description="Chromosome segregation in meiosis protein 3" evidence="8">
    <location>
        <begin position="55"/>
        <end position="137"/>
    </location>
</feature>
<dbReference type="VEuPathDB" id="CryptoDB:Cvel_6863"/>
<dbReference type="PANTHER" id="PTHR13220:SF11">
    <property type="entry name" value="TIMELESS-INTERACTING PROTEIN"/>
    <property type="match status" value="1"/>
</dbReference>
<reference evidence="9" key="1">
    <citation type="submission" date="2014-11" db="EMBL/GenBank/DDBJ databases">
        <authorList>
            <person name="Otto D Thomas"/>
            <person name="Naeem Raeece"/>
        </authorList>
    </citation>
    <scope>NUCLEOTIDE SEQUENCE</scope>
</reference>